<keyword evidence="2" id="KW-1185">Reference proteome</keyword>
<protein>
    <submittedName>
        <fullName evidence="1">Uncharacterized protein</fullName>
    </submittedName>
</protein>
<reference evidence="2" key="1">
    <citation type="submission" date="2014-01" db="EMBL/GenBank/DDBJ databases">
        <title>The Genome Sequence of Anopheles farauti FAR1 (V2).</title>
        <authorList>
            <consortium name="The Broad Institute Genomics Platform"/>
            <person name="Neafsey D.E."/>
            <person name="Besansky N."/>
            <person name="Howell P."/>
            <person name="Walton C."/>
            <person name="Young S.K."/>
            <person name="Zeng Q."/>
            <person name="Gargeya S."/>
            <person name="Fitzgerald M."/>
            <person name="Haas B."/>
            <person name="Abouelleil A."/>
            <person name="Allen A.W."/>
            <person name="Alvarado L."/>
            <person name="Arachchi H.M."/>
            <person name="Berlin A.M."/>
            <person name="Chapman S.B."/>
            <person name="Gainer-Dewar J."/>
            <person name="Goldberg J."/>
            <person name="Griggs A."/>
            <person name="Gujja S."/>
            <person name="Hansen M."/>
            <person name="Howarth C."/>
            <person name="Imamovic A."/>
            <person name="Ireland A."/>
            <person name="Larimer J."/>
            <person name="McCowan C."/>
            <person name="Murphy C."/>
            <person name="Pearson M."/>
            <person name="Poon T.W."/>
            <person name="Priest M."/>
            <person name="Roberts A."/>
            <person name="Saif S."/>
            <person name="Shea T."/>
            <person name="Sisk P."/>
            <person name="Sykes S."/>
            <person name="Wortman J."/>
            <person name="Nusbaum C."/>
            <person name="Birren B."/>
        </authorList>
    </citation>
    <scope>NUCLEOTIDE SEQUENCE [LARGE SCALE GENOMIC DNA]</scope>
    <source>
        <strain evidence="2">FAR1</strain>
    </source>
</reference>
<name>A0A182Q264_9DIPT</name>
<organism evidence="1 2">
    <name type="scientific">Anopheles farauti</name>
    <dbReference type="NCBI Taxonomy" id="69004"/>
    <lineage>
        <taxon>Eukaryota</taxon>
        <taxon>Metazoa</taxon>
        <taxon>Ecdysozoa</taxon>
        <taxon>Arthropoda</taxon>
        <taxon>Hexapoda</taxon>
        <taxon>Insecta</taxon>
        <taxon>Pterygota</taxon>
        <taxon>Neoptera</taxon>
        <taxon>Endopterygota</taxon>
        <taxon>Diptera</taxon>
        <taxon>Nematocera</taxon>
        <taxon>Culicoidea</taxon>
        <taxon>Culicidae</taxon>
        <taxon>Anophelinae</taxon>
        <taxon>Anopheles</taxon>
    </lineage>
</organism>
<reference evidence="1" key="2">
    <citation type="submission" date="2020-05" db="UniProtKB">
        <authorList>
            <consortium name="EnsemblMetazoa"/>
        </authorList>
    </citation>
    <scope>IDENTIFICATION</scope>
    <source>
        <strain evidence="1">FAR1</strain>
    </source>
</reference>
<sequence length="115" mass="13515">MSQNPFNKLTKNDSYIYGQHVNAPTTQEVQYTIEPSFYIHVKNESLLYCLVFKSGTTTWFYNINRWAGVSEEKILDDKTDNFNIARQKYPFENPRVLLNSMKNTFSFIVTLLGTW</sequence>
<evidence type="ECO:0000313" key="2">
    <source>
        <dbReference type="Proteomes" id="UP000075886"/>
    </source>
</evidence>
<proteinExistence type="predicted"/>
<evidence type="ECO:0000313" key="1">
    <source>
        <dbReference type="EnsemblMetazoa" id="AFAF001610-PA"/>
    </source>
</evidence>
<dbReference type="STRING" id="69004.A0A182Q264"/>
<dbReference type="Proteomes" id="UP000075886">
    <property type="component" value="Unassembled WGS sequence"/>
</dbReference>
<dbReference type="AlphaFoldDB" id="A0A182Q264"/>
<dbReference type="EnsemblMetazoa" id="AFAF001610-RA">
    <property type="protein sequence ID" value="AFAF001610-PA"/>
    <property type="gene ID" value="AFAF001610"/>
</dbReference>
<dbReference type="VEuPathDB" id="VectorBase:AFAF001610"/>
<accession>A0A182Q264</accession>
<dbReference type="EMBL" id="AXCN02001758">
    <property type="status" value="NOT_ANNOTATED_CDS"/>
    <property type="molecule type" value="Genomic_DNA"/>
</dbReference>